<comment type="caution">
    <text evidence="9">The sequence shown here is derived from an EMBL/GenBank/DDBJ whole genome shotgun (WGS) entry which is preliminary data.</text>
</comment>
<evidence type="ECO:0000256" key="5">
    <source>
        <dbReference type="ARBA" id="ARBA00022801"/>
    </source>
</evidence>
<dbReference type="RefSeq" id="WP_255917937.1">
    <property type="nucleotide sequence ID" value="NZ_JANFNG010000001.1"/>
</dbReference>
<evidence type="ECO:0000313" key="9">
    <source>
        <dbReference type="EMBL" id="MCQ4079083.1"/>
    </source>
</evidence>
<evidence type="ECO:0000256" key="3">
    <source>
        <dbReference type="ARBA" id="ARBA00012018"/>
    </source>
</evidence>
<dbReference type="Pfam" id="PF04185">
    <property type="entry name" value="Phosphoesterase"/>
    <property type="match status" value="1"/>
</dbReference>
<dbReference type="InterPro" id="IPR006311">
    <property type="entry name" value="TAT_signal"/>
</dbReference>
<keyword evidence="5" id="KW-0378">Hydrolase</keyword>
<comment type="catalytic activity">
    <reaction evidence="7">
        <text>a 1,2-diacyl-sn-glycero-3-phosphocholine + H2O = phosphocholine + a 1,2-diacyl-sn-glycerol + H(+)</text>
        <dbReference type="Rhea" id="RHEA:10604"/>
        <dbReference type="ChEBI" id="CHEBI:15377"/>
        <dbReference type="ChEBI" id="CHEBI:15378"/>
        <dbReference type="ChEBI" id="CHEBI:17815"/>
        <dbReference type="ChEBI" id="CHEBI:57643"/>
        <dbReference type="ChEBI" id="CHEBI:295975"/>
        <dbReference type="EC" id="3.1.4.3"/>
    </reaction>
    <physiologicalReaction direction="left-to-right" evidence="7">
        <dbReference type="Rhea" id="RHEA:10605"/>
    </physiologicalReaction>
</comment>
<sequence>MPDMTRRRLLGAAAGAVGGAAALTLLPPSIQQAVAAGPATHGSLADVEHVVLLMQENRSFDHYFGTLRGVRGFGDPDALRLSTGRSVFYQPDSVNPDGYLLPFHLDTHTTSAQSIPSTSHAWAVQHQAWNGGKMDQWLPAHRAADGANGPYVMGYYTRDDIPFQFALAENFTICDNYFCSIMGPTWPNRLYWMTGTIDPSGTRGGPVLSNVAPEPYRWTTYAERLQAAGISWKVYQQTDNYGTNMLSEFQQFQDAKPGDPLYDNGMTFQPEGTFEDDARNDRLPAVSWILPTSTQSEHPDYLPAAGADFVASKIEAIASNPKVWAKTAFILNYDENDGLFDHVPPPTPNPGTADEFVDGLPIGGGFRVPCIIISPWTVGGWAAGESFDHTSVLQFLERFTGVEEPNISQWRRRTFGDLTSAFGFSHAAPRPPQLPDDTAQQLAQAKQEVATLPKPTLPGTQQTPPHQEGGARKRR</sequence>
<evidence type="ECO:0000256" key="1">
    <source>
        <dbReference type="ARBA" id="ARBA00004191"/>
    </source>
</evidence>
<dbReference type="CDD" id="cd16014">
    <property type="entry name" value="PLC"/>
    <property type="match status" value="1"/>
</dbReference>
<keyword evidence="6" id="KW-0843">Virulence</keyword>
<protein>
    <recommendedName>
        <fullName evidence="3">phospholipase C</fullName>
        <ecNumber evidence="3">3.1.4.3</ecNumber>
    </recommendedName>
</protein>
<dbReference type="InterPro" id="IPR017850">
    <property type="entry name" value="Alkaline_phosphatase_core_sf"/>
</dbReference>
<evidence type="ECO:0000256" key="2">
    <source>
        <dbReference type="ARBA" id="ARBA00009717"/>
    </source>
</evidence>
<evidence type="ECO:0000256" key="6">
    <source>
        <dbReference type="ARBA" id="ARBA00023026"/>
    </source>
</evidence>
<organism evidence="9 10">
    <name type="scientific">Streptomyces humicola</name>
    <dbReference type="NCBI Taxonomy" id="2953240"/>
    <lineage>
        <taxon>Bacteria</taxon>
        <taxon>Bacillati</taxon>
        <taxon>Actinomycetota</taxon>
        <taxon>Actinomycetes</taxon>
        <taxon>Kitasatosporales</taxon>
        <taxon>Streptomycetaceae</taxon>
        <taxon>Streptomyces</taxon>
    </lineage>
</organism>
<proteinExistence type="inferred from homology"/>
<reference evidence="9" key="1">
    <citation type="submission" date="2022-06" db="EMBL/GenBank/DDBJ databases">
        <title>Draft genome sequence of Streptomyces sp. RB6PN25 isolated from peat swamp forest in Thailand.</title>
        <authorList>
            <person name="Duangmal K."/>
            <person name="Klaysubun C."/>
        </authorList>
    </citation>
    <scope>NUCLEOTIDE SEQUENCE</scope>
    <source>
        <strain evidence="9">RB6PN25</strain>
    </source>
</reference>
<dbReference type="InterPro" id="IPR007312">
    <property type="entry name" value="Phosphoesterase"/>
</dbReference>
<accession>A0ABT1PN31</accession>
<gene>
    <name evidence="9" type="ORF">NGB36_00205</name>
</gene>
<evidence type="ECO:0000313" key="10">
    <source>
        <dbReference type="Proteomes" id="UP001057702"/>
    </source>
</evidence>
<dbReference type="EC" id="3.1.4.3" evidence="3"/>
<dbReference type="Proteomes" id="UP001057702">
    <property type="component" value="Unassembled WGS sequence"/>
</dbReference>
<evidence type="ECO:0000256" key="4">
    <source>
        <dbReference type="ARBA" id="ARBA00022512"/>
    </source>
</evidence>
<feature type="region of interest" description="Disordered" evidence="8">
    <location>
        <begin position="424"/>
        <end position="475"/>
    </location>
</feature>
<dbReference type="PANTHER" id="PTHR31956:SF1">
    <property type="entry name" value="NON-SPECIFIC PHOSPHOLIPASE C1"/>
    <property type="match status" value="1"/>
</dbReference>
<evidence type="ECO:0000256" key="8">
    <source>
        <dbReference type="SAM" id="MobiDB-lite"/>
    </source>
</evidence>
<keyword evidence="10" id="KW-1185">Reference proteome</keyword>
<evidence type="ECO:0000256" key="7">
    <source>
        <dbReference type="ARBA" id="ARBA00048421"/>
    </source>
</evidence>
<dbReference type="PROSITE" id="PS51318">
    <property type="entry name" value="TAT"/>
    <property type="match status" value="1"/>
</dbReference>
<dbReference type="Gene3D" id="3.40.720.10">
    <property type="entry name" value="Alkaline Phosphatase, subunit A"/>
    <property type="match status" value="1"/>
</dbReference>
<dbReference type="PANTHER" id="PTHR31956">
    <property type="entry name" value="NON-SPECIFIC PHOSPHOLIPASE C4-RELATED"/>
    <property type="match status" value="1"/>
</dbReference>
<dbReference type="EMBL" id="JANFNG010000001">
    <property type="protein sequence ID" value="MCQ4079083.1"/>
    <property type="molecule type" value="Genomic_DNA"/>
</dbReference>
<name>A0ABT1PN31_9ACTN</name>
<keyword evidence="4" id="KW-0964">Secreted</keyword>
<keyword evidence="4" id="KW-0134">Cell wall</keyword>
<comment type="similarity">
    <text evidence="2">Belongs to the bacterial phospholipase C family.</text>
</comment>
<comment type="subcellular location">
    <subcellularLocation>
        <location evidence="1">Secreted</location>
        <location evidence="1">Cell wall</location>
    </subcellularLocation>
</comment>